<feature type="region of interest" description="Disordered" evidence="4">
    <location>
        <begin position="514"/>
        <end position="539"/>
    </location>
</feature>
<keyword evidence="1 3" id="KW-0728">SH3 domain</keyword>
<evidence type="ECO:0000256" key="2">
    <source>
        <dbReference type="ARBA" id="ARBA00022737"/>
    </source>
</evidence>
<evidence type="ECO:0000256" key="1">
    <source>
        <dbReference type="ARBA" id="ARBA00022443"/>
    </source>
</evidence>
<dbReference type="Proteomes" id="UP000239156">
    <property type="component" value="Unassembled WGS sequence"/>
</dbReference>
<dbReference type="SUPFAM" id="SSF50044">
    <property type="entry name" value="SH3-domain"/>
    <property type="match status" value="2"/>
</dbReference>
<dbReference type="PANTHER" id="PTHR15706:SF2">
    <property type="entry name" value="SH3 AND PX DOMAIN-CONTAINING PROTEIN 2A"/>
    <property type="match status" value="1"/>
</dbReference>
<dbReference type="PANTHER" id="PTHR15706">
    <property type="entry name" value="SH3 MULTIPLE DOMAIN"/>
    <property type="match status" value="1"/>
</dbReference>
<evidence type="ECO:0000313" key="6">
    <source>
        <dbReference type="EMBL" id="POW14618.1"/>
    </source>
</evidence>
<protein>
    <recommendedName>
        <fullName evidence="5">SH3 domain-containing protein</fullName>
    </recommendedName>
</protein>
<dbReference type="InterPro" id="IPR001452">
    <property type="entry name" value="SH3_domain"/>
</dbReference>
<feature type="domain" description="SH3" evidence="5">
    <location>
        <begin position="48"/>
        <end position="113"/>
    </location>
</feature>
<evidence type="ECO:0000313" key="7">
    <source>
        <dbReference type="Proteomes" id="UP000239156"/>
    </source>
</evidence>
<dbReference type="EMBL" id="PKSL01000017">
    <property type="protein sequence ID" value="POW14618.1"/>
    <property type="molecule type" value="Genomic_DNA"/>
</dbReference>
<name>A0A2S4VYQ5_9BASI</name>
<feature type="region of interest" description="Disordered" evidence="4">
    <location>
        <begin position="290"/>
        <end position="317"/>
    </location>
</feature>
<sequence length="653" mass="72268">MLNRIRMYNKSKAARPSKPLPSQIQLTGPGSRIEDPFACDVSPTSSSPPSLVIRATSDYEAKGATELSFTVGEFFHASEVFTDTEGVSWYRAENPLKSVVGIVPSACFQKYGPSRPANLLPIGKGPSSLTKSQLLQTFAKGKGPIPTTLPVHQLRDKDPSSLEPSPPAELKPSHAKYQSLFGTMKYTFVAERPDELSARYGEPVIIMAHSAQEWFVVKPIGRLGGPGFIPVSYVELQDIKTCRVLPPEQGREMITTSVIPTVEQWKDQMASYKACSITLGAIAGGGSTSNELSNDLTNPLQLGSSGENPITASADQGTRNDTIASHDQHTACHTAASDNYANASDDVGSRVTDWRERQATFIQCAQEDDVLSLVEEEEEDEITLKARIRKRYGILQKINLTSFHHEQAVFWYQVHAHFSSPERTEHSTRRRALVIYRLETNFEALESDLQSEFRNTDQVLPKYTHSPPPADEMACARRLEELRDYFDEVSRSSELIRTSEAICEFLSHRQGDMELDDSDSEASLSKSAQSNSHLNPPTLELPFEAYKPFSTAENLRQTLMNSQKIELTDDVRSWITSCEAATPNGASPDEFDFSLEGPSCSTQPSSIATRSPSPIRQTKKSPDSSVKSDDRSLLPHLAILTQYQMRKLKLGSA</sequence>
<accession>A0A2S4VYQ5</accession>
<gene>
    <name evidence="6" type="ORF">PSTT_02841</name>
</gene>
<evidence type="ECO:0000259" key="5">
    <source>
        <dbReference type="PROSITE" id="PS50002"/>
    </source>
</evidence>
<evidence type="ECO:0000256" key="3">
    <source>
        <dbReference type="PROSITE-ProRule" id="PRU00192"/>
    </source>
</evidence>
<dbReference type="Gene3D" id="2.30.30.40">
    <property type="entry name" value="SH3 Domains"/>
    <property type="match status" value="2"/>
</dbReference>
<comment type="caution">
    <text evidence="6">The sequence shown here is derived from an EMBL/GenBank/DDBJ whole genome shotgun (WGS) entry which is preliminary data.</text>
</comment>
<evidence type="ECO:0000256" key="4">
    <source>
        <dbReference type="SAM" id="MobiDB-lite"/>
    </source>
</evidence>
<dbReference type="InterPro" id="IPR051228">
    <property type="entry name" value="NADPH_Oxidase/PX-Domain"/>
</dbReference>
<keyword evidence="7" id="KW-1185">Reference proteome</keyword>
<dbReference type="VEuPathDB" id="FungiDB:PSTT_02841"/>
<feature type="region of interest" description="Disordered" evidence="4">
    <location>
        <begin position="9"/>
        <end position="29"/>
    </location>
</feature>
<dbReference type="GO" id="GO:0035091">
    <property type="term" value="F:phosphatidylinositol binding"/>
    <property type="evidence" value="ECO:0007669"/>
    <property type="project" value="InterPro"/>
</dbReference>
<feature type="domain" description="SH3" evidence="5">
    <location>
        <begin position="177"/>
        <end position="239"/>
    </location>
</feature>
<dbReference type="AlphaFoldDB" id="A0A2S4VYQ5"/>
<dbReference type="Pfam" id="PF00018">
    <property type="entry name" value="SH3_1"/>
    <property type="match status" value="2"/>
</dbReference>
<dbReference type="VEuPathDB" id="FungiDB:PSHT_01582"/>
<dbReference type="PROSITE" id="PS50002">
    <property type="entry name" value="SH3"/>
    <property type="match status" value="2"/>
</dbReference>
<organism evidence="6 7">
    <name type="scientific">Puccinia striiformis</name>
    <dbReference type="NCBI Taxonomy" id="27350"/>
    <lineage>
        <taxon>Eukaryota</taxon>
        <taxon>Fungi</taxon>
        <taxon>Dikarya</taxon>
        <taxon>Basidiomycota</taxon>
        <taxon>Pucciniomycotina</taxon>
        <taxon>Pucciniomycetes</taxon>
        <taxon>Pucciniales</taxon>
        <taxon>Pucciniaceae</taxon>
        <taxon>Puccinia</taxon>
    </lineage>
</organism>
<dbReference type="Gene3D" id="3.30.1520.10">
    <property type="entry name" value="Phox-like domain"/>
    <property type="match status" value="1"/>
</dbReference>
<dbReference type="SUPFAM" id="SSF64268">
    <property type="entry name" value="PX domain"/>
    <property type="match status" value="1"/>
</dbReference>
<feature type="region of interest" description="Disordered" evidence="4">
    <location>
        <begin position="151"/>
        <end position="171"/>
    </location>
</feature>
<dbReference type="GO" id="GO:0043332">
    <property type="term" value="C:mating projection tip"/>
    <property type="evidence" value="ECO:0007669"/>
    <property type="project" value="TreeGrafter"/>
</dbReference>
<dbReference type="GO" id="GO:0000747">
    <property type="term" value="P:conjugation with cellular fusion"/>
    <property type="evidence" value="ECO:0007669"/>
    <property type="project" value="TreeGrafter"/>
</dbReference>
<feature type="compositionally biased region" description="Low complexity" evidence="4">
    <location>
        <begin position="521"/>
        <end position="532"/>
    </location>
</feature>
<dbReference type="SMART" id="SM00326">
    <property type="entry name" value="SH3"/>
    <property type="match status" value="2"/>
</dbReference>
<dbReference type="GO" id="GO:0030674">
    <property type="term" value="F:protein-macromolecule adaptor activity"/>
    <property type="evidence" value="ECO:0007669"/>
    <property type="project" value="TreeGrafter"/>
</dbReference>
<feature type="compositionally biased region" description="Polar residues" evidence="4">
    <location>
        <begin position="599"/>
        <end position="616"/>
    </location>
</feature>
<dbReference type="InterPro" id="IPR036871">
    <property type="entry name" value="PX_dom_sf"/>
</dbReference>
<keyword evidence="2" id="KW-0677">Repeat</keyword>
<dbReference type="GO" id="GO:0005737">
    <property type="term" value="C:cytoplasm"/>
    <property type="evidence" value="ECO:0007669"/>
    <property type="project" value="TreeGrafter"/>
</dbReference>
<feature type="compositionally biased region" description="Basic and acidic residues" evidence="4">
    <location>
        <begin position="620"/>
        <end position="631"/>
    </location>
</feature>
<dbReference type="InterPro" id="IPR036028">
    <property type="entry name" value="SH3-like_dom_sf"/>
</dbReference>
<reference evidence="6" key="1">
    <citation type="submission" date="2017-12" db="EMBL/GenBank/DDBJ databases">
        <title>Gene loss provides genomic basis for host adaptation in cereal stripe rust fungi.</title>
        <authorList>
            <person name="Xia C."/>
        </authorList>
    </citation>
    <scope>NUCLEOTIDE SEQUENCE [LARGE SCALE GENOMIC DNA]</scope>
    <source>
        <strain evidence="6">93-210</strain>
    </source>
</reference>
<feature type="region of interest" description="Disordered" evidence="4">
    <location>
        <begin position="585"/>
        <end position="631"/>
    </location>
</feature>
<proteinExistence type="predicted"/>